<gene>
    <name evidence="1" type="ORF">Lalb_Chr09g0333161</name>
</gene>
<reference evidence="2" key="1">
    <citation type="journal article" date="2020" name="Nat. Commun.">
        <title>Genome sequence of the cluster root forming white lupin.</title>
        <authorList>
            <person name="Hufnagel B."/>
            <person name="Marques A."/>
            <person name="Soriano A."/>
            <person name="Marques L."/>
            <person name="Divol F."/>
            <person name="Doumas P."/>
            <person name="Sallet E."/>
            <person name="Mancinotti D."/>
            <person name="Carrere S."/>
            <person name="Marande W."/>
            <person name="Arribat S."/>
            <person name="Keller J."/>
            <person name="Huneau C."/>
            <person name="Blein T."/>
            <person name="Aime D."/>
            <person name="Laguerre M."/>
            <person name="Taylor J."/>
            <person name="Schubert V."/>
            <person name="Nelson M."/>
            <person name="Geu-Flores F."/>
            <person name="Crespi M."/>
            <person name="Gallardo-Guerrero K."/>
            <person name="Delaux P.-M."/>
            <person name="Salse J."/>
            <person name="Berges H."/>
            <person name="Guyot R."/>
            <person name="Gouzy J."/>
            <person name="Peret B."/>
        </authorList>
    </citation>
    <scope>NUCLEOTIDE SEQUENCE [LARGE SCALE GENOMIC DNA]</scope>
    <source>
        <strain evidence="2">cv. Amiga</strain>
    </source>
</reference>
<sequence length="105" mass="11856">MIGERTMRRVGATTNSQDGVTDLFGKCFCVLKEMVEQDLPLLVHGEVTNPEVNIFYLEKVYIETILEPFSLMASTIVDAVKYAASCKKKRLHNTNYYTTISSSQL</sequence>
<name>A0A6A4Q1Y5_LUPAL</name>
<comment type="caution">
    <text evidence="1">The sequence shown here is derived from an EMBL/GenBank/DDBJ whole genome shotgun (WGS) entry which is preliminary data.</text>
</comment>
<dbReference type="PANTHER" id="PTHR43137">
    <property type="entry name" value="DIHYDROOROTASE"/>
    <property type="match status" value="1"/>
</dbReference>
<accession>A0A6A4Q1Y5</accession>
<dbReference type="GO" id="GO:0044205">
    <property type="term" value="P:'de novo' UMP biosynthetic process"/>
    <property type="evidence" value="ECO:0007669"/>
    <property type="project" value="UniProtKB-UniPathway"/>
</dbReference>
<dbReference type="InterPro" id="IPR032466">
    <property type="entry name" value="Metal_Hydrolase"/>
</dbReference>
<dbReference type="SUPFAM" id="SSF51556">
    <property type="entry name" value="Metallo-dependent hydrolases"/>
    <property type="match status" value="1"/>
</dbReference>
<dbReference type="UniPathway" id="UPA00070">
    <property type="reaction ID" value="UER00117"/>
</dbReference>
<dbReference type="Gene3D" id="3.20.20.140">
    <property type="entry name" value="Metal-dependent hydrolases"/>
    <property type="match status" value="1"/>
</dbReference>
<evidence type="ECO:0000313" key="1">
    <source>
        <dbReference type="EMBL" id="KAE9607722.1"/>
    </source>
</evidence>
<dbReference type="InterPro" id="IPR004721">
    <property type="entry name" value="DHOdimr"/>
</dbReference>
<protein>
    <submittedName>
        <fullName evidence="1">Putative dihydroorotase</fullName>
    </submittedName>
</protein>
<dbReference type="EMBL" id="WOCE01000009">
    <property type="protein sequence ID" value="KAE9607722.1"/>
    <property type="molecule type" value="Genomic_DNA"/>
</dbReference>
<proteinExistence type="predicted"/>
<dbReference type="GO" id="GO:0006207">
    <property type="term" value="P:'de novo' pyrimidine nucleobase biosynthetic process"/>
    <property type="evidence" value="ECO:0007669"/>
    <property type="project" value="TreeGrafter"/>
</dbReference>
<dbReference type="Proteomes" id="UP000447434">
    <property type="component" value="Chromosome 9"/>
</dbReference>
<dbReference type="PANTHER" id="PTHR43137:SF1">
    <property type="entry name" value="DIHYDROOROTASE"/>
    <property type="match status" value="1"/>
</dbReference>
<dbReference type="OrthoDB" id="1670005at2759"/>
<dbReference type="GO" id="GO:0004151">
    <property type="term" value="F:dihydroorotase activity"/>
    <property type="evidence" value="ECO:0007669"/>
    <property type="project" value="InterPro"/>
</dbReference>
<keyword evidence="2" id="KW-1185">Reference proteome</keyword>
<evidence type="ECO:0000313" key="2">
    <source>
        <dbReference type="Proteomes" id="UP000447434"/>
    </source>
</evidence>
<organism evidence="1 2">
    <name type="scientific">Lupinus albus</name>
    <name type="common">White lupine</name>
    <name type="synonym">Lupinus termis</name>
    <dbReference type="NCBI Taxonomy" id="3870"/>
    <lineage>
        <taxon>Eukaryota</taxon>
        <taxon>Viridiplantae</taxon>
        <taxon>Streptophyta</taxon>
        <taxon>Embryophyta</taxon>
        <taxon>Tracheophyta</taxon>
        <taxon>Spermatophyta</taxon>
        <taxon>Magnoliopsida</taxon>
        <taxon>eudicotyledons</taxon>
        <taxon>Gunneridae</taxon>
        <taxon>Pentapetalae</taxon>
        <taxon>rosids</taxon>
        <taxon>fabids</taxon>
        <taxon>Fabales</taxon>
        <taxon>Fabaceae</taxon>
        <taxon>Papilionoideae</taxon>
        <taxon>50 kb inversion clade</taxon>
        <taxon>genistoids sensu lato</taxon>
        <taxon>core genistoids</taxon>
        <taxon>Genisteae</taxon>
        <taxon>Lupinus</taxon>
    </lineage>
</organism>
<dbReference type="AlphaFoldDB" id="A0A6A4Q1Y5"/>
<dbReference type="GO" id="GO:0009507">
    <property type="term" value="C:chloroplast"/>
    <property type="evidence" value="ECO:0007669"/>
    <property type="project" value="TreeGrafter"/>
</dbReference>